<dbReference type="InterPro" id="IPR049192">
    <property type="entry name" value="DUF4246_C"/>
</dbReference>
<keyword evidence="3" id="KW-1185">Reference proteome</keyword>
<protein>
    <recommendedName>
        <fullName evidence="1">DUF4246 domain-containing protein</fullName>
    </recommendedName>
</protein>
<dbReference type="PANTHER" id="PTHR33119">
    <property type="entry name" value="IFI3P"/>
    <property type="match status" value="1"/>
</dbReference>
<dbReference type="AlphaFoldDB" id="A0A9W7XXB6"/>
<name>A0A9W7XXB6_9FUNG</name>
<organism evidence="2 3">
    <name type="scientific">Coemansia erecta</name>
    <dbReference type="NCBI Taxonomy" id="147472"/>
    <lineage>
        <taxon>Eukaryota</taxon>
        <taxon>Fungi</taxon>
        <taxon>Fungi incertae sedis</taxon>
        <taxon>Zoopagomycota</taxon>
        <taxon>Kickxellomycotina</taxon>
        <taxon>Kickxellomycetes</taxon>
        <taxon>Kickxellales</taxon>
        <taxon>Kickxellaceae</taxon>
        <taxon>Coemansia</taxon>
    </lineage>
</organism>
<proteinExistence type="predicted"/>
<evidence type="ECO:0000313" key="2">
    <source>
        <dbReference type="EMBL" id="KAJ1722714.1"/>
    </source>
</evidence>
<dbReference type="OrthoDB" id="415532at2759"/>
<dbReference type="EMBL" id="JANBOJ010000098">
    <property type="protein sequence ID" value="KAJ1722714.1"/>
    <property type="molecule type" value="Genomic_DNA"/>
</dbReference>
<dbReference type="PANTHER" id="PTHR33119:SF1">
    <property type="entry name" value="FE2OG DIOXYGENASE DOMAIN-CONTAINING PROTEIN"/>
    <property type="match status" value="1"/>
</dbReference>
<gene>
    <name evidence="2" type="ORF">LPJ53_002887</name>
</gene>
<comment type="caution">
    <text evidence="2">The sequence shown here is derived from an EMBL/GenBank/DDBJ whole genome shotgun (WGS) entry which is preliminary data.</text>
</comment>
<evidence type="ECO:0000259" key="1">
    <source>
        <dbReference type="Pfam" id="PF14033"/>
    </source>
</evidence>
<accession>A0A9W7XXB6</accession>
<dbReference type="Pfam" id="PF14033">
    <property type="entry name" value="DUF4246"/>
    <property type="match status" value="1"/>
</dbReference>
<dbReference type="InterPro" id="IPR025340">
    <property type="entry name" value="DUF4246"/>
</dbReference>
<sequence>MSQNNENTLEALYKKRGYSSSAFLSAVRKLDTKCERRIRHMSGVLRTKQNWIEKLNNPDIRGRWETEAKEQGLTDAEIAYVFDELAYYATLHTPGSGVMMSAVEQVWVSDSLIPDEVEKELLRYVAILEDVPDSEIDWHPKSNDQVRNLVHPSLYPLIYAKTSFVETPIESPEAALNLTTFGNFPGNVVNWDNQVRKAYPMTAEDAKYRIYPYSVTPNSRASDQKFCWLPSEFLVAEGGVATIKSYINNLHPVKHAKLYPTIAMIFGKFVPLLENVITDALYTREQRVVPDYGNWLVADGPEPEDYDAGDFDERYEQWEESKRFIEPQPGAFTTPERPTTPFSLRGRRLQAIVKMANIELTPENPKYEGGSWHVEALTNERIIATGIYYYDVENITESNLAFREMVDEEIDYEQSDQRGLDLAYGIFSENNTEGERDDFEIPISQEIGNVVSQKGRCIVFPNTYQHRVSGFELADPTKPGYRKILAFFFIDPVHPIVSTEIVPPQQQSWWSEKVLDVPRIGKLPLVVTDSLFKHVDFPISLENAKEIRLELMAERTATNNSHGSAFFTPSFNFCEH</sequence>
<feature type="domain" description="DUF4246" evidence="1">
    <location>
        <begin position="77"/>
        <end position="512"/>
    </location>
</feature>
<evidence type="ECO:0000313" key="3">
    <source>
        <dbReference type="Proteomes" id="UP001149813"/>
    </source>
</evidence>
<dbReference type="Proteomes" id="UP001149813">
    <property type="component" value="Unassembled WGS sequence"/>
</dbReference>
<reference evidence="2" key="1">
    <citation type="submission" date="2022-07" db="EMBL/GenBank/DDBJ databases">
        <title>Phylogenomic reconstructions and comparative analyses of Kickxellomycotina fungi.</title>
        <authorList>
            <person name="Reynolds N.K."/>
            <person name="Stajich J.E."/>
            <person name="Barry K."/>
            <person name="Grigoriev I.V."/>
            <person name="Crous P."/>
            <person name="Smith M.E."/>
        </authorList>
    </citation>
    <scope>NUCLEOTIDE SEQUENCE</scope>
    <source>
        <strain evidence="2">NBRC 32514</strain>
    </source>
</reference>